<keyword evidence="4 7" id="KW-0812">Transmembrane</keyword>
<sequence length="489" mass="53759">MNQNLDIQCQKTIQNYIDDTSIWKEGANRFCLSMTKVQWRIWLLATFGKFFEGMIVFMMGLTLPLITLQFHLTEFQKGTLSSSILFGILIGASALGGLSDLYGRKKMFIVEMALLSLCLVGMASSQSYAAILLFNFGIGLALGCDYPTAHLMISESIPTKNRGKLVLGAFAFQSIGVLMGILTGIVVLTYVDDINAWRLMYILALVPSLAITVARFFIPESAHWLMSKKREKEAETSLKRLLNRDPQSAMSLTAVPCPEGEDAHSWLGGYKKLFKEKYRAKTILASVPWFIQDLGTYGIGIFTPVILASVLDPHIAATGQDALHSTIAHIIYSAKGTALIDSLLIVGVICAIIYSESIGRMKLQIYGFIGCAVGLAFAAVSIKLQGDYQMYVLFLGFMLFNFMNNLGPNAQTYLISGEVFPVKIRAKGAGFAASIAKLGAILTAFLFPILMHEIGVFNLLLSLVVTSILGAWVTYKYRFETSGKNIENI</sequence>
<feature type="transmembrane region" description="Helical" evidence="7">
    <location>
        <begin position="456"/>
        <end position="475"/>
    </location>
</feature>
<comment type="similarity">
    <text evidence="2">Belongs to the major facilitator superfamily. Sugar transporter (TC 2.A.1.1) family.</text>
</comment>
<evidence type="ECO:0000313" key="10">
    <source>
        <dbReference type="Proteomes" id="UP000240530"/>
    </source>
</evidence>
<dbReference type="EMBL" id="PYNS01000008">
    <property type="protein sequence ID" value="PSV11038.1"/>
    <property type="molecule type" value="Genomic_DNA"/>
</dbReference>
<keyword evidence="6 7" id="KW-0472">Membrane</keyword>
<feature type="transmembrane region" description="Helical" evidence="7">
    <location>
        <begin position="365"/>
        <end position="382"/>
    </location>
</feature>
<dbReference type="PANTHER" id="PTHR23511">
    <property type="entry name" value="SYNAPTIC VESICLE GLYCOPROTEIN 2"/>
    <property type="match status" value="1"/>
</dbReference>
<evidence type="ECO:0000256" key="6">
    <source>
        <dbReference type="ARBA" id="ARBA00023136"/>
    </source>
</evidence>
<dbReference type="SUPFAM" id="SSF103473">
    <property type="entry name" value="MFS general substrate transporter"/>
    <property type="match status" value="1"/>
</dbReference>
<evidence type="ECO:0000256" key="5">
    <source>
        <dbReference type="ARBA" id="ARBA00022989"/>
    </source>
</evidence>
<dbReference type="Pfam" id="PF00083">
    <property type="entry name" value="Sugar_tr"/>
    <property type="match status" value="1"/>
</dbReference>
<dbReference type="InterPro" id="IPR036259">
    <property type="entry name" value="MFS_trans_sf"/>
</dbReference>
<gene>
    <name evidence="9" type="ORF">C0W93_09895</name>
</gene>
<keyword evidence="3" id="KW-0813">Transport</keyword>
<feature type="transmembrane region" description="Helical" evidence="7">
    <location>
        <begin position="388"/>
        <end position="407"/>
    </location>
</feature>
<feature type="transmembrane region" description="Helical" evidence="7">
    <location>
        <begin position="41"/>
        <end position="66"/>
    </location>
</feature>
<feature type="transmembrane region" description="Helical" evidence="7">
    <location>
        <begin position="428"/>
        <end position="450"/>
    </location>
</feature>
<organism evidence="9 10">
    <name type="scientific">Photobacterium leiognathi subsp. mandapamensis</name>
    <name type="common">Photobacterium mandapamensis</name>
    <dbReference type="NCBI Taxonomy" id="48408"/>
    <lineage>
        <taxon>Bacteria</taxon>
        <taxon>Pseudomonadati</taxon>
        <taxon>Pseudomonadota</taxon>
        <taxon>Gammaproteobacteria</taxon>
        <taxon>Vibrionales</taxon>
        <taxon>Vibrionaceae</taxon>
        <taxon>Photobacterium</taxon>
    </lineage>
</organism>
<comment type="caution">
    <text evidence="9">The sequence shown here is derived from an EMBL/GenBank/DDBJ whole genome shotgun (WGS) entry which is preliminary data.</text>
</comment>
<feature type="transmembrane region" description="Helical" evidence="7">
    <location>
        <begin position="197"/>
        <end position="218"/>
    </location>
</feature>
<evidence type="ECO:0000259" key="8">
    <source>
        <dbReference type="PROSITE" id="PS50850"/>
    </source>
</evidence>
<evidence type="ECO:0000256" key="3">
    <source>
        <dbReference type="ARBA" id="ARBA00022448"/>
    </source>
</evidence>
<dbReference type="GO" id="GO:0016020">
    <property type="term" value="C:membrane"/>
    <property type="evidence" value="ECO:0007669"/>
    <property type="project" value="UniProtKB-SubCell"/>
</dbReference>
<dbReference type="AlphaFoldDB" id="A0A2T3KVA8"/>
<dbReference type="InterPro" id="IPR020846">
    <property type="entry name" value="MFS_dom"/>
</dbReference>
<dbReference type="RefSeq" id="WP_107184940.1">
    <property type="nucleotide sequence ID" value="NZ_JAWQGC010000001.1"/>
</dbReference>
<evidence type="ECO:0000256" key="2">
    <source>
        <dbReference type="ARBA" id="ARBA00010992"/>
    </source>
</evidence>
<evidence type="ECO:0000313" key="9">
    <source>
        <dbReference type="EMBL" id="PSV11038.1"/>
    </source>
</evidence>
<reference evidence="9 10" key="1">
    <citation type="submission" date="2018-03" db="EMBL/GenBank/DDBJ databases">
        <title>Whole genome sequencing of Histamine producing bacteria.</title>
        <authorList>
            <person name="Butler K."/>
        </authorList>
    </citation>
    <scope>NUCLEOTIDE SEQUENCE [LARGE SCALE GENOMIC DNA]</scope>
    <source>
        <strain evidence="9 10">Res.4.1</strain>
    </source>
</reference>
<dbReference type="Gene3D" id="1.20.1250.20">
    <property type="entry name" value="MFS general substrate transporter like domains"/>
    <property type="match status" value="1"/>
</dbReference>
<accession>A0A2T3KVA8</accession>
<dbReference type="PROSITE" id="PS50850">
    <property type="entry name" value="MFS"/>
    <property type="match status" value="1"/>
</dbReference>
<keyword evidence="5 7" id="KW-1133">Transmembrane helix</keyword>
<dbReference type="InterPro" id="IPR005828">
    <property type="entry name" value="MFS_sugar_transport-like"/>
</dbReference>
<feature type="transmembrane region" description="Helical" evidence="7">
    <location>
        <begin position="108"/>
        <end position="125"/>
    </location>
</feature>
<comment type="subcellular location">
    <subcellularLocation>
        <location evidence="1">Membrane</location>
        <topology evidence="1">Multi-pass membrane protein</topology>
    </subcellularLocation>
</comment>
<feature type="transmembrane region" description="Helical" evidence="7">
    <location>
        <begin position="78"/>
        <end position="96"/>
    </location>
</feature>
<feature type="domain" description="Major facilitator superfamily (MFS) profile" evidence="8">
    <location>
        <begin position="41"/>
        <end position="482"/>
    </location>
</feature>
<feature type="transmembrane region" description="Helical" evidence="7">
    <location>
        <begin position="131"/>
        <end position="153"/>
    </location>
</feature>
<dbReference type="GO" id="GO:0022857">
    <property type="term" value="F:transmembrane transporter activity"/>
    <property type="evidence" value="ECO:0007669"/>
    <property type="project" value="InterPro"/>
</dbReference>
<feature type="transmembrane region" description="Helical" evidence="7">
    <location>
        <begin position="330"/>
        <end position="353"/>
    </location>
</feature>
<evidence type="ECO:0000256" key="1">
    <source>
        <dbReference type="ARBA" id="ARBA00004141"/>
    </source>
</evidence>
<feature type="transmembrane region" description="Helical" evidence="7">
    <location>
        <begin position="282"/>
        <end position="310"/>
    </location>
</feature>
<proteinExistence type="inferred from homology"/>
<protein>
    <submittedName>
        <fullName evidence="9">MFS transporter</fullName>
    </submittedName>
</protein>
<evidence type="ECO:0000256" key="4">
    <source>
        <dbReference type="ARBA" id="ARBA00022692"/>
    </source>
</evidence>
<evidence type="ECO:0000256" key="7">
    <source>
        <dbReference type="SAM" id="Phobius"/>
    </source>
</evidence>
<feature type="transmembrane region" description="Helical" evidence="7">
    <location>
        <begin position="165"/>
        <end position="191"/>
    </location>
</feature>
<dbReference type="Proteomes" id="UP000240530">
    <property type="component" value="Unassembled WGS sequence"/>
</dbReference>
<name>A0A2T3KVA8_PHOLD</name>
<dbReference type="PANTHER" id="PTHR23511:SF34">
    <property type="entry name" value="SYNAPTIC VESICLE GLYCOPROTEIN 2"/>
    <property type="match status" value="1"/>
</dbReference>